<feature type="repeat" description="WD" evidence="13">
    <location>
        <begin position="58"/>
        <end position="99"/>
    </location>
</feature>
<protein>
    <recommendedName>
        <fullName evidence="3">tryptophan--tRNA ligase</fullName>
        <ecNumber evidence="3">6.1.1.2</ecNumber>
    </recommendedName>
    <alternativeName>
        <fullName evidence="11">Tryptophanyl-tRNA synthetase</fullName>
    </alternativeName>
</protein>
<organism evidence="16 17">
    <name type="scientific">Galdieria yellowstonensis</name>
    <dbReference type="NCBI Taxonomy" id="3028027"/>
    <lineage>
        <taxon>Eukaryota</taxon>
        <taxon>Rhodophyta</taxon>
        <taxon>Bangiophyceae</taxon>
        <taxon>Galdieriales</taxon>
        <taxon>Galdieriaceae</taxon>
        <taxon>Galdieria</taxon>
    </lineage>
</organism>
<dbReference type="CDD" id="cd00806">
    <property type="entry name" value="TrpRS_core"/>
    <property type="match status" value="1"/>
</dbReference>
<dbReference type="FunFam" id="1.10.240.10:FF:000002">
    <property type="entry name" value="Tryptophan--tRNA ligase"/>
    <property type="match status" value="1"/>
</dbReference>
<dbReference type="InterPro" id="IPR014729">
    <property type="entry name" value="Rossmann-like_a/b/a_fold"/>
</dbReference>
<accession>A0AAV9IF08</accession>
<dbReference type="InterPro" id="IPR002305">
    <property type="entry name" value="aa-tRNA-synth_Ic"/>
</dbReference>
<evidence type="ECO:0000256" key="13">
    <source>
        <dbReference type="PROSITE-ProRule" id="PRU00221"/>
    </source>
</evidence>
<evidence type="ECO:0000256" key="1">
    <source>
        <dbReference type="ARBA" id="ARBA00004173"/>
    </source>
</evidence>
<evidence type="ECO:0000256" key="9">
    <source>
        <dbReference type="ARBA" id="ARBA00022917"/>
    </source>
</evidence>
<evidence type="ECO:0000256" key="3">
    <source>
        <dbReference type="ARBA" id="ARBA00013161"/>
    </source>
</evidence>
<feature type="repeat" description="WD" evidence="13">
    <location>
        <begin position="186"/>
        <end position="227"/>
    </location>
</feature>
<feature type="compositionally biased region" description="Polar residues" evidence="14">
    <location>
        <begin position="579"/>
        <end position="592"/>
    </location>
</feature>
<reference evidence="16 17" key="1">
    <citation type="submission" date="2022-07" db="EMBL/GenBank/DDBJ databases">
        <title>Genome-wide signatures of adaptation to extreme environments.</title>
        <authorList>
            <person name="Cho C.H."/>
            <person name="Yoon H.S."/>
        </authorList>
    </citation>
    <scope>NUCLEOTIDE SEQUENCE [LARGE SCALE GENOMIC DNA]</scope>
    <source>
        <strain evidence="16 17">108.79 E11</strain>
    </source>
</reference>
<dbReference type="InterPro" id="IPR059122">
    <property type="entry name" value="Beta-prop_WDR5-like"/>
</dbReference>
<feature type="repeat" description="WD" evidence="13">
    <location>
        <begin position="100"/>
        <end position="141"/>
    </location>
</feature>
<dbReference type="InterPro" id="IPR024109">
    <property type="entry name" value="Trp-tRNA-ligase_bac-type"/>
</dbReference>
<dbReference type="InterPro" id="IPR001412">
    <property type="entry name" value="aa-tRNA-synth_I_CS"/>
</dbReference>
<dbReference type="PRINTS" id="PR01039">
    <property type="entry name" value="TRNASYNTHTRP"/>
</dbReference>
<dbReference type="PROSITE" id="PS50294">
    <property type="entry name" value="WD_REPEATS_REGION"/>
    <property type="match status" value="5"/>
</dbReference>
<evidence type="ECO:0000256" key="10">
    <source>
        <dbReference type="ARBA" id="ARBA00023146"/>
    </source>
</evidence>
<comment type="subcellular location">
    <subcellularLocation>
        <location evidence="1">Mitochondrion</location>
    </subcellularLocation>
</comment>
<name>A0AAV9IF08_9RHOD</name>
<dbReference type="GO" id="GO:0005524">
    <property type="term" value="F:ATP binding"/>
    <property type="evidence" value="ECO:0007669"/>
    <property type="project" value="UniProtKB-KW"/>
</dbReference>
<comment type="similarity">
    <text evidence="2">Belongs to the class-I aminoacyl-tRNA synthetase family.</text>
</comment>
<evidence type="ECO:0000256" key="4">
    <source>
        <dbReference type="ARBA" id="ARBA00022574"/>
    </source>
</evidence>
<evidence type="ECO:0000259" key="15">
    <source>
        <dbReference type="Pfam" id="PF25175"/>
    </source>
</evidence>
<feature type="domain" description="WDR5-like beta-propeller" evidence="15">
    <location>
        <begin position="15"/>
        <end position="307"/>
    </location>
</feature>
<dbReference type="Gene3D" id="3.40.50.620">
    <property type="entry name" value="HUPs"/>
    <property type="match status" value="1"/>
</dbReference>
<dbReference type="SUPFAM" id="SSF50978">
    <property type="entry name" value="WD40 repeat-like"/>
    <property type="match status" value="1"/>
</dbReference>
<dbReference type="PROSITE" id="PS00678">
    <property type="entry name" value="WD_REPEATS_1"/>
    <property type="match status" value="2"/>
</dbReference>
<dbReference type="Gene3D" id="1.10.240.10">
    <property type="entry name" value="Tyrosyl-Transfer RNA Synthetase"/>
    <property type="match status" value="1"/>
</dbReference>
<dbReference type="NCBIfam" id="TIGR00233">
    <property type="entry name" value="trpS"/>
    <property type="match status" value="1"/>
</dbReference>
<dbReference type="Pfam" id="PF25175">
    <property type="entry name" value="Beta-prop_WDR5"/>
    <property type="match status" value="1"/>
</dbReference>
<gene>
    <name evidence="16" type="ORF">GAYE_SCF18G3847</name>
</gene>
<dbReference type="PANTHER" id="PTHR43766">
    <property type="entry name" value="TRYPTOPHAN--TRNA LIGASE, MITOCHONDRIAL"/>
    <property type="match status" value="1"/>
</dbReference>
<dbReference type="GO" id="GO:0006436">
    <property type="term" value="P:tryptophanyl-tRNA aminoacylation"/>
    <property type="evidence" value="ECO:0007669"/>
    <property type="project" value="InterPro"/>
</dbReference>
<dbReference type="InterPro" id="IPR019775">
    <property type="entry name" value="WD40_repeat_CS"/>
</dbReference>
<evidence type="ECO:0000256" key="14">
    <source>
        <dbReference type="SAM" id="MobiDB-lite"/>
    </source>
</evidence>
<keyword evidence="4 13" id="KW-0853">WD repeat</keyword>
<dbReference type="PROSITE" id="PS00178">
    <property type="entry name" value="AA_TRNA_LIGASE_I"/>
    <property type="match status" value="1"/>
</dbReference>
<dbReference type="InterPro" id="IPR050203">
    <property type="entry name" value="Trp-tRNA_synthetase"/>
</dbReference>
<comment type="caution">
    <text evidence="16">The sequence shown here is derived from an EMBL/GenBank/DDBJ whole genome shotgun (WGS) entry which is preliminary data.</text>
</comment>
<keyword evidence="17" id="KW-1185">Reference proteome</keyword>
<dbReference type="SUPFAM" id="SSF52374">
    <property type="entry name" value="Nucleotidylyl transferase"/>
    <property type="match status" value="1"/>
</dbReference>
<dbReference type="InterPro" id="IPR036322">
    <property type="entry name" value="WD40_repeat_dom_sf"/>
</dbReference>
<keyword evidence="5" id="KW-0436">Ligase</keyword>
<evidence type="ECO:0000256" key="12">
    <source>
        <dbReference type="ARBA" id="ARBA00049929"/>
    </source>
</evidence>
<dbReference type="InterPro" id="IPR015943">
    <property type="entry name" value="WD40/YVTN_repeat-like_dom_sf"/>
</dbReference>
<evidence type="ECO:0000256" key="2">
    <source>
        <dbReference type="ARBA" id="ARBA00005594"/>
    </source>
</evidence>
<dbReference type="EMBL" id="JANCYU010000035">
    <property type="protein sequence ID" value="KAK4525938.1"/>
    <property type="molecule type" value="Genomic_DNA"/>
</dbReference>
<dbReference type="InterPro" id="IPR020472">
    <property type="entry name" value="WD40_PAC1"/>
</dbReference>
<dbReference type="PANTHER" id="PTHR43766:SF1">
    <property type="entry name" value="TRYPTOPHAN--TRNA LIGASE, MITOCHONDRIAL"/>
    <property type="match status" value="1"/>
</dbReference>
<dbReference type="HAMAP" id="MF_00140_B">
    <property type="entry name" value="Trp_tRNA_synth_B"/>
    <property type="match status" value="1"/>
</dbReference>
<dbReference type="GO" id="GO:0004830">
    <property type="term" value="F:tryptophan-tRNA ligase activity"/>
    <property type="evidence" value="ECO:0007669"/>
    <property type="project" value="UniProtKB-EC"/>
</dbReference>
<dbReference type="InterPro" id="IPR001680">
    <property type="entry name" value="WD40_rpt"/>
</dbReference>
<keyword evidence="9" id="KW-0648">Protein biosynthesis</keyword>
<dbReference type="SMART" id="SM00320">
    <property type="entry name" value="WD40"/>
    <property type="match status" value="7"/>
</dbReference>
<dbReference type="GO" id="GO:0035097">
    <property type="term" value="C:histone methyltransferase complex"/>
    <property type="evidence" value="ECO:0007669"/>
    <property type="project" value="UniProtKB-ARBA"/>
</dbReference>
<proteinExistence type="inferred from homology"/>
<evidence type="ECO:0000256" key="11">
    <source>
        <dbReference type="ARBA" id="ARBA00030268"/>
    </source>
</evidence>
<dbReference type="Pfam" id="PF00579">
    <property type="entry name" value="tRNA-synt_1b"/>
    <property type="match status" value="1"/>
</dbReference>
<feature type="repeat" description="WD" evidence="13">
    <location>
        <begin position="16"/>
        <end position="57"/>
    </location>
</feature>
<dbReference type="CDD" id="cd00200">
    <property type="entry name" value="WD40"/>
    <property type="match status" value="1"/>
</dbReference>
<keyword evidence="8" id="KW-0067">ATP-binding</keyword>
<keyword evidence="6" id="KW-0677">Repeat</keyword>
<keyword evidence="10" id="KW-0030">Aminoacyl-tRNA synthetase</keyword>
<evidence type="ECO:0000256" key="7">
    <source>
        <dbReference type="ARBA" id="ARBA00022741"/>
    </source>
</evidence>
<evidence type="ECO:0000256" key="5">
    <source>
        <dbReference type="ARBA" id="ARBA00022598"/>
    </source>
</evidence>
<feature type="repeat" description="WD" evidence="13">
    <location>
        <begin position="142"/>
        <end position="174"/>
    </location>
</feature>
<dbReference type="GO" id="GO:0005739">
    <property type="term" value="C:mitochondrion"/>
    <property type="evidence" value="ECO:0007669"/>
    <property type="project" value="UniProtKB-SubCell"/>
</dbReference>
<sequence length="717" mass="80505">MTNRCSQVNYRLLYTLEGHKKAVSSVKFSPNGLYLASSSADKTICVWDVFSGKIVAVFRGHRQGISDISWSPDSRYLVSASDDKLVILWDVRDNKRSRILKGHGNYVFCVDYCPREGVIASGSYDSTIRIWDAGSGKSIRSFVAHTPSVTAAHFNKDGSRLVSSGYDGLCKIWDWRLGACDKILRSEEYPAATSFVKFSPNGKYILTASFDSKLRLWDYESNRVVKTFSGHVNSRYCIFSTFVASRRPLIACGSENNLVYIWDLQSEQILQELEAHVDVVLSVSSHPCEPILASGALEKDKTIKLWRDDDAMFPFGGCSVWNIGIIKYNRVPSFVFLQHLKLFASPNNGNVKRLVRRGTSHRHMCTAKVDPMTSTKVEQLTSKKLRVVSGVQPTGYLHIGNYLGALRQWVLNQDKYENLFFVVDLHAITVPQDPKGLADATLSAAALFLACGIDPSKSTIFIQSHVKAHVELCWLLNCITPMGWLERMIQFKEKARKQGENVSVGLFDYPVLMASDILLYQADLVPVGEDQQQHLELVRSISKRFNSLYGKKKKVVFKEPKPLIQDSTSRIMALDDGTSKMSKSSPNDNSRINILDPPDTVKRKIQRCKTDSFMGIVSDPVGRPECTNLLNIYAAFTDQSLAQAEATCREMSWGQFKKLLTDALIAYLEPIQTKYHELRKEESYLKQVLKEGSEYASSIAQETIGKVKDCMGFVGTD</sequence>
<feature type="region of interest" description="Disordered" evidence="14">
    <location>
        <begin position="576"/>
        <end position="596"/>
    </location>
</feature>
<dbReference type="AlphaFoldDB" id="A0AAV9IF08"/>
<dbReference type="Proteomes" id="UP001300502">
    <property type="component" value="Unassembled WGS sequence"/>
</dbReference>
<evidence type="ECO:0000256" key="6">
    <source>
        <dbReference type="ARBA" id="ARBA00022737"/>
    </source>
</evidence>
<evidence type="ECO:0000256" key="8">
    <source>
        <dbReference type="ARBA" id="ARBA00022840"/>
    </source>
</evidence>
<dbReference type="EC" id="6.1.1.2" evidence="3"/>
<evidence type="ECO:0000313" key="16">
    <source>
        <dbReference type="EMBL" id="KAK4525938.1"/>
    </source>
</evidence>
<evidence type="ECO:0000313" key="17">
    <source>
        <dbReference type="Proteomes" id="UP001300502"/>
    </source>
</evidence>
<keyword evidence="7" id="KW-0547">Nucleotide-binding</keyword>
<comment type="catalytic activity">
    <reaction evidence="12">
        <text>tRNA(Trp) + L-tryptophan + ATP = L-tryptophyl-tRNA(Trp) + AMP + diphosphate + H(+)</text>
        <dbReference type="Rhea" id="RHEA:24080"/>
        <dbReference type="Rhea" id="RHEA-COMP:9671"/>
        <dbReference type="Rhea" id="RHEA-COMP:9705"/>
        <dbReference type="ChEBI" id="CHEBI:15378"/>
        <dbReference type="ChEBI" id="CHEBI:30616"/>
        <dbReference type="ChEBI" id="CHEBI:33019"/>
        <dbReference type="ChEBI" id="CHEBI:57912"/>
        <dbReference type="ChEBI" id="CHEBI:78442"/>
        <dbReference type="ChEBI" id="CHEBI:78535"/>
        <dbReference type="ChEBI" id="CHEBI:456215"/>
        <dbReference type="EC" id="6.1.1.2"/>
    </reaction>
</comment>
<dbReference type="PROSITE" id="PS50082">
    <property type="entry name" value="WD_REPEATS_2"/>
    <property type="match status" value="5"/>
</dbReference>
<dbReference type="FunFam" id="2.130.10.10:FF:000228">
    <property type="entry name" value="COMPASS-like H3K4 histone methylase component WDR5A"/>
    <property type="match status" value="1"/>
</dbReference>
<dbReference type="PRINTS" id="PR00320">
    <property type="entry name" value="GPROTEINBRPT"/>
</dbReference>
<dbReference type="Gene3D" id="2.130.10.10">
    <property type="entry name" value="YVTN repeat-like/Quinoprotein amine dehydrogenase"/>
    <property type="match status" value="1"/>
</dbReference>
<dbReference type="InterPro" id="IPR002306">
    <property type="entry name" value="Trp-tRNA-ligase"/>
</dbReference>